<feature type="compositionally biased region" description="Basic residues" evidence="2">
    <location>
        <begin position="117"/>
        <end position="133"/>
    </location>
</feature>
<feature type="chain" id="PRO_5025660127" description="Alpha/beta hydrolase fold-3 domain-containing protein" evidence="4">
    <location>
        <begin position="23"/>
        <end position="356"/>
    </location>
</feature>
<feature type="domain" description="Alpha/beta hydrolase fold-3" evidence="5">
    <location>
        <begin position="165"/>
        <end position="298"/>
    </location>
</feature>
<evidence type="ECO:0000256" key="2">
    <source>
        <dbReference type="SAM" id="MobiDB-lite"/>
    </source>
</evidence>
<evidence type="ECO:0000259" key="5">
    <source>
        <dbReference type="Pfam" id="PF07859"/>
    </source>
</evidence>
<dbReference type="OrthoDB" id="2152029at2759"/>
<evidence type="ECO:0000313" key="7">
    <source>
        <dbReference type="Proteomes" id="UP000800036"/>
    </source>
</evidence>
<sequence length="356" mass="39275">LLTIPRLFLVFTCCLCLRIAASHRKPPQGGLLQGSLSGSGVSMASRPAKIVLTLFTALFAPVYLTILSLYYIPRRLRPTPDGAYAQPSQTPPSEYYTATQPPERFCLKFSKRRWVPSRSKHNTGYPRAKKRVSSRTPGTSSPSTIIFSAQEATPTGSSYPEALQGGNLVLALLRHIEATFGEGGNALPRPYGAMLWSPWVDVNSDAIGRYRKSGHLRTDFLNAEFLQWGVDAYTLAGDQARPYISPLTHPFESKTPIFVQVGTAEMLYGEVRQLVEEMKSVPGNRLALVETADASHDILRTGGIMGLKEAVADAMQQANDFLAVVGEMDSVEVVEAVAEERTLDALWETWKQREKR</sequence>
<keyword evidence="3" id="KW-1133">Transmembrane helix</keyword>
<dbReference type="InterPro" id="IPR013094">
    <property type="entry name" value="AB_hydrolase_3"/>
</dbReference>
<dbReference type="Pfam" id="PF07859">
    <property type="entry name" value="Abhydrolase_3"/>
    <property type="match status" value="1"/>
</dbReference>
<feature type="transmembrane region" description="Helical" evidence="3">
    <location>
        <begin position="48"/>
        <end position="72"/>
    </location>
</feature>
<evidence type="ECO:0000256" key="3">
    <source>
        <dbReference type="SAM" id="Phobius"/>
    </source>
</evidence>
<dbReference type="InterPro" id="IPR050300">
    <property type="entry name" value="GDXG_lipolytic_enzyme"/>
</dbReference>
<keyword evidence="3" id="KW-0812">Transmembrane</keyword>
<dbReference type="InterPro" id="IPR029058">
    <property type="entry name" value="AB_hydrolase_fold"/>
</dbReference>
<feature type="region of interest" description="Disordered" evidence="2">
    <location>
        <begin position="117"/>
        <end position="144"/>
    </location>
</feature>
<dbReference type="Gene3D" id="3.40.50.1820">
    <property type="entry name" value="alpha/beta hydrolase"/>
    <property type="match status" value="1"/>
</dbReference>
<evidence type="ECO:0000256" key="1">
    <source>
        <dbReference type="ARBA" id="ARBA00022801"/>
    </source>
</evidence>
<dbReference type="PANTHER" id="PTHR48081:SF8">
    <property type="entry name" value="ALPHA_BETA HYDROLASE FOLD-3 DOMAIN-CONTAINING PROTEIN-RELATED"/>
    <property type="match status" value="1"/>
</dbReference>
<name>A0A6A5UHX6_9PLEO</name>
<feature type="compositionally biased region" description="Low complexity" evidence="2">
    <location>
        <begin position="134"/>
        <end position="144"/>
    </location>
</feature>
<keyword evidence="4" id="KW-0732">Signal</keyword>
<evidence type="ECO:0000313" key="6">
    <source>
        <dbReference type="EMBL" id="KAF1964521.1"/>
    </source>
</evidence>
<keyword evidence="7" id="KW-1185">Reference proteome</keyword>
<evidence type="ECO:0000256" key="4">
    <source>
        <dbReference type="SAM" id="SignalP"/>
    </source>
</evidence>
<dbReference type="GO" id="GO:0016787">
    <property type="term" value="F:hydrolase activity"/>
    <property type="evidence" value="ECO:0007669"/>
    <property type="project" value="UniProtKB-KW"/>
</dbReference>
<dbReference type="Proteomes" id="UP000800036">
    <property type="component" value="Unassembled WGS sequence"/>
</dbReference>
<accession>A0A6A5UHX6</accession>
<keyword evidence="1" id="KW-0378">Hydrolase</keyword>
<gene>
    <name evidence="6" type="ORF">BU23DRAFT_631567</name>
</gene>
<keyword evidence="3" id="KW-0472">Membrane</keyword>
<protein>
    <recommendedName>
        <fullName evidence="5">Alpha/beta hydrolase fold-3 domain-containing protein</fullName>
    </recommendedName>
</protein>
<dbReference type="EMBL" id="ML976785">
    <property type="protein sequence ID" value="KAF1964521.1"/>
    <property type="molecule type" value="Genomic_DNA"/>
</dbReference>
<feature type="signal peptide" evidence="4">
    <location>
        <begin position="1"/>
        <end position="22"/>
    </location>
</feature>
<dbReference type="SUPFAM" id="SSF53474">
    <property type="entry name" value="alpha/beta-Hydrolases"/>
    <property type="match status" value="1"/>
</dbReference>
<proteinExistence type="predicted"/>
<dbReference type="AlphaFoldDB" id="A0A6A5UHX6"/>
<organism evidence="6 7">
    <name type="scientific">Bimuria novae-zelandiae CBS 107.79</name>
    <dbReference type="NCBI Taxonomy" id="1447943"/>
    <lineage>
        <taxon>Eukaryota</taxon>
        <taxon>Fungi</taxon>
        <taxon>Dikarya</taxon>
        <taxon>Ascomycota</taxon>
        <taxon>Pezizomycotina</taxon>
        <taxon>Dothideomycetes</taxon>
        <taxon>Pleosporomycetidae</taxon>
        <taxon>Pleosporales</taxon>
        <taxon>Massarineae</taxon>
        <taxon>Didymosphaeriaceae</taxon>
        <taxon>Bimuria</taxon>
    </lineage>
</organism>
<feature type="non-terminal residue" evidence="6">
    <location>
        <position position="1"/>
    </location>
</feature>
<reference evidence="6" key="1">
    <citation type="journal article" date="2020" name="Stud. Mycol.">
        <title>101 Dothideomycetes genomes: a test case for predicting lifestyles and emergence of pathogens.</title>
        <authorList>
            <person name="Haridas S."/>
            <person name="Albert R."/>
            <person name="Binder M."/>
            <person name="Bloem J."/>
            <person name="Labutti K."/>
            <person name="Salamov A."/>
            <person name="Andreopoulos B."/>
            <person name="Baker S."/>
            <person name="Barry K."/>
            <person name="Bills G."/>
            <person name="Bluhm B."/>
            <person name="Cannon C."/>
            <person name="Castanera R."/>
            <person name="Culley D."/>
            <person name="Daum C."/>
            <person name="Ezra D."/>
            <person name="Gonzalez J."/>
            <person name="Henrissat B."/>
            <person name="Kuo A."/>
            <person name="Liang C."/>
            <person name="Lipzen A."/>
            <person name="Lutzoni F."/>
            <person name="Magnuson J."/>
            <person name="Mondo S."/>
            <person name="Nolan M."/>
            <person name="Ohm R."/>
            <person name="Pangilinan J."/>
            <person name="Park H.-J."/>
            <person name="Ramirez L."/>
            <person name="Alfaro M."/>
            <person name="Sun H."/>
            <person name="Tritt A."/>
            <person name="Yoshinaga Y."/>
            <person name="Zwiers L.-H."/>
            <person name="Turgeon B."/>
            <person name="Goodwin S."/>
            <person name="Spatafora J."/>
            <person name="Crous P."/>
            <person name="Grigoriev I."/>
        </authorList>
    </citation>
    <scope>NUCLEOTIDE SEQUENCE</scope>
    <source>
        <strain evidence="6">CBS 107.79</strain>
    </source>
</reference>
<dbReference type="PANTHER" id="PTHR48081">
    <property type="entry name" value="AB HYDROLASE SUPERFAMILY PROTEIN C4A8.06C"/>
    <property type="match status" value="1"/>
</dbReference>